<evidence type="ECO:0000256" key="9">
    <source>
        <dbReference type="ARBA" id="ARBA00023098"/>
    </source>
</evidence>
<evidence type="ECO:0000313" key="15">
    <source>
        <dbReference type="EMBL" id="WOK06329.1"/>
    </source>
</evidence>
<dbReference type="Pfam" id="PF00378">
    <property type="entry name" value="ECH_1"/>
    <property type="match status" value="1"/>
</dbReference>
<dbReference type="EC" id="4.2.1.17" evidence="4"/>
<feature type="domain" description="3-hydroxyacyl-CoA dehydrogenase C-terminal" evidence="13">
    <location>
        <begin position="495"/>
        <end position="590"/>
    </location>
</feature>
<dbReference type="Pfam" id="PF02737">
    <property type="entry name" value="3HCDH_N"/>
    <property type="match status" value="1"/>
</dbReference>
<sequence length="711" mass="78047">MASKAQNSFLTFEKHDEVGVIWMDLPGEEWNKISIDTEAQFREVMQQIEANTELKASVLISRKKGFMAGADIEKFLQMKPGESKATAQAGHAMLRDLEDSKKPCVAAIHGACMGGGLEISLACAGRVASNHSSTMMALPEVKLGLLPGLGGTYRLPKLVGVQNALSIILTGRNVYAFPALKMGLVDELVFQPKLLDAAIKLARKLAAGQFRRKIKVPLASKILESNPLTRGIIFSQATKMMLRQTNGNYPAPYKILEAVKYGLSHTREQAAEKETELFDQLLQSPEAFQLINIFFAMNALRKNPMKELARPVKTLGVLGAGLMGEGIAEVTVQNGTDILLKDLQEPALAQAKKNIWLVLMKKVKTRAITKADAETIINKVHTTTTYEGFHKADVIIEAVFEDINIKHKVLKETEATLRKDCVFASNTSALPITKIAEASSRPETVIGMHYFSPVPKMPLLEIVVTGKTADWVTATALEVGVKQGKTCIVVKDGPGFYTTRILAPFINEALLLMQEGADPLQMDKAMKKFGFPVGPITLIDEVGIDVGAHINKGDLEAFFNKRGAKSSNLLNKLAEAGFKGRKNRKGFLQYDEKTGKKLRGKVNEEALRFIESRGSKTFTDSEIQDRLSLIMINEAVYCLQDGILKEPRDGDIGAVFGLGFPPFLGGPFRYSDSEGAKTIVDKMAQLEKEIGSRFKPADLLVELAEKGKKFY</sequence>
<comment type="pathway">
    <text evidence="1">Lipid metabolism; fatty acid beta-oxidation.</text>
</comment>
<evidence type="ECO:0000256" key="4">
    <source>
        <dbReference type="ARBA" id="ARBA00012076"/>
    </source>
</evidence>
<feature type="domain" description="3-hydroxyacyl-CoA dehydrogenase NAD binding" evidence="14">
    <location>
        <begin position="315"/>
        <end position="492"/>
    </location>
</feature>
<dbReference type="InterPro" id="IPR001753">
    <property type="entry name" value="Enoyl-CoA_hydra/iso"/>
</dbReference>
<dbReference type="InterPro" id="IPR006180">
    <property type="entry name" value="3-OHacyl-CoA_DH_CS"/>
</dbReference>
<evidence type="ECO:0000256" key="6">
    <source>
        <dbReference type="ARBA" id="ARBA00022963"/>
    </source>
</evidence>
<dbReference type="InterPro" id="IPR006176">
    <property type="entry name" value="3-OHacyl-CoA_DH_NAD-bd"/>
</dbReference>
<dbReference type="InterPro" id="IPR008927">
    <property type="entry name" value="6-PGluconate_DH-like_C_sf"/>
</dbReference>
<evidence type="ECO:0000256" key="12">
    <source>
        <dbReference type="ARBA" id="ARBA00049556"/>
    </source>
</evidence>
<keyword evidence="10" id="KW-0456">Lyase</keyword>
<reference evidence="15 16" key="1">
    <citation type="journal article" date="2023" name="Microbiol. Resour. Announc.">
        <title>Complete Genome Sequence of Imperialibacter roseus strain P4T.</title>
        <authorList>
            <person name="Tizabi D.R."/>
            <person name="Bachvaroff T."/>
            <person name="Hill R.T."/>
        </authorList>
    </citation>
    <scope>NUCLEOTIDE SEQUENCE [LARGE SCALE GENOMIC DNA]</scope>
    <source>
        <strain evidence="15 16">P4T</strain>
    </source>
</reference>
<comment type="similarity">
    <text evidence="2">In the central section; belongs to the 3-hydroxyacyl-CoA dehydrogenase family.</text>
</comment>
<keyword evidence="9" id="KW-0443">Lipid metabolism</keyword>
<dbReference type="Gene3D" id="3.40.50.720">
    <property type="entry name" value="NAD(P)-binding Rossmann-like Domain"/>
    <property type="match status" value="1"/>
</dbReference>
<evidence type="ECO:0000256" key="11">
    <source>
        <dbReference type="ARBA" id="ARBA00023268"/>
    </source>
</evidence>
<evidence type="ECO:0000313" key="16">
    <source>
        <dbReference type="Proteomes" id="UP001302349"/>
    </source>
</evidence>
<dbReference type="InterPro" id="IPR029045">
    <property type="entry name" value="ClpP/crotonase-like_dom_sf"/>
</dbReference>
<accession>A0ABZ0IQ72</accession>
<dbReference type="SUPFAM" id="SSF52096">
    <property type="entry name" value="ClpP/crotonase"/>
    <property type="match status" value="1"/>
</dbReference>
<evidence type="ECO:0000256" key="8">
    <source>
        <dbReference type="ARBA" id="ARBA00023027"/>
    </source>
</evidence>
<dbReference type="CDD" id="cd06558">
    <property type="entry name" value="crotonase-like"/>
    <property type="match status" value="1"/>
</dbReference>
<name>A0ABZ0IQ72_9BACT</name>
<comment type="similarity">
    <text evidence="3">In the N-terminal section; belongs to the enoyl-CoA hydratase/isomerase family.</text>
</comment>
<evidence type="ECO:0000256" key="1">
    <source>
        <dbReference type="ARBA" id="ARBA00005005"/>
    </source>
</evidence>
<comment type="catalytic activity">
    <reaction evidence="12">
        <text>a (3S)-3-hydroxyacyl-CoA + NAD(+) = a 3-oxoacyl-CoA + NADH + H(+)</text>
        <dbReference type="Rhea" id="RHEA:22432"/>
        <dbReference type="ChEBI" id="CHEBI:15378"/>
        <dbReference type="ChEBI" id="CHEBI:57318"/>
        <dbReference type="ChEBI" id="CHEBI:57540"/>
        <dbReference type="ChEBI" id="CHEBI:57945"/>
        <dbReference type="ChEBI" id="CHEBI:90726"/>
        <dbReference type="EC" id="1.1.1.35"/>
    </reaction>
</comment>
<evidence type="ECO:0000259" key="14">
    <source>
        <dbReference type="Pfam" id="PF02737"/>
    </source>
</evidence>
<evidence type="ECO:0000256" key="3">
    <source>
        <dbReference type="ARBA" id="ARBA00008750"/>
    </source>
</evidence>
<dbReference type="RefSeq" id="WP_317489055.1">
    <property type="nucleotide sequence ID" value="NZ_CP136051.1"/>
</dbReference>
<keyword evidence="8" id="KW-0520">NAD</keyword>
<evidence type="ECO:0000259" key="13">
    <source>
        <dbReference type="Pfam" id="PF00725"/>
    </source>
</evidence>
<keyword evidence="6" id="KW-0442">Lipid degradation</keyword>
<dbReference type="Proteomes" id="UP001302349">
    <property type="component" value="Chromosome"/>
</dbReference>
<dbReference type="SUPFAM" id="SSF51735">
    <property type="entry name" value="NAD(P)-binding Rossmann-fold domains"/>
    <property type="match status" value="1"/>
</dbReference>
<dbReference type="SUPFAM" id="SSF48179">
    <property type="entry name" value="6-phosphogluconate dehydrogenase C-terminal domain-like"/>
    <property type="match status" value="2"/>
</dbReference>
<dbReference type="InterPro" id="IPR050136">
    <property type="entry name" value="FA_oxidation_alpha_subunit"/>
</dbReference>
<gene>
    <name evidence="15" type="ORF">RT717_24960</name>
</gene>
<keyword evidence="16" id="KW-1185">Reference proteome</keyword>
<dbReference type="PANTHER" id="PTHR43612">
    <property type="entry name" value="TRIFUNCTIONAL ENZYME SUBUNIT ALPHA"/>
    <property type="match status" value="1"/>
</dbReference>
<dbReference type="PROSITE" id="PS00067">
    <property type="entry name" value="3HCDH"/>
    <property type="match status" value="1"/>
</dbReference>
<keyword evidence="7" id="KW-0560">Oxidoreductase</keyword>
<evidence type="ECO:0000256" key="10">
    <source>
        <dbReference type="ARBA" id="ARBA00023239"/>
    </source>
</evidence>
<organism evidence="15 16">
    <name type="scientific">Imperialibacter roseus</name>
    <dbReference type="NCBI Taxonomy" id="1324217"/>
    <lineage>
        <taxon>Bacteria</taxon>
        <taxon>Pseudomonadati</taxon>
        <taxon>Bacteroidota</taxon>
        <taxon>Cytophagia</taxon>
        <taxon>Cytophagales</taxon>
        <taxon>Flammeovirgaceae</taxon>
        <taxon>Imperialibacter</taxon>
    </lineage>
</organism>
<dbReference type="Gene3D" id="3.90.226.10">
    <property type="entry name" value="2-enoyl-CoA Hydratase, Chain A, domain 1"/>
    <property type="match status" value="1"/>
</dbReference>
<dbReference type="InterPro" id="IPR036291">
    <property type="entry name" value="NAD(P)-bd_dom_sf"/>
</dbReference>
<dbReference type="PANTHER" id="PTHR43612:SF3">
    <property type="entry name" value="TRIFUNCTIONAL ENZYME SUBUNIT ALPHA, MITOCHONDRIAL"/>
    <property type="match status" value="1"/>
</dbReference>
<evidence type="ECO:0000256" key="7">
    <source>
        <dbReference type="ARBA" id="ARBA00023002"/>
    </source>
</evidence>
<evidence type="ECO:0000256" key="2">
    <source>
        <dbReference type="ARBA" id="ARBA00007005"/>
    </source>
</evidence>
<proteinExistence type="inferred from homology"/>
<protein>
    <recommendedName>
        <fullName evidence="4">enoyl-CoA hydratase</fullName>
        <ecNumber evidence="4">4.2.1.17</ecNumber>
    </recommendedName>
</protein>
<dbReference type="Pfam" id="PF00725">
    <property type="entry name" value="3HCDH"/>
    <property type="match status" value="1"/>
</dbReference>
<evidence type="ECO:0000256" key="5">
    <source>
        <dbReference type="ARBA" id="ARBA00022832"/>
    </source>
</evidence>
<dbReference type="EMBL" id="CP136051">
    <property type="protein sequence ID" value="WOK06329.1"/>
    <property type="molecule type" value="Genomic_DNA"/>
</dbReference>
<dbReference type="InterPro" id="IPR006108">
    <property type="entry name" value="3HC_DH_C"/>
</dbReference>
<keyword evidence="5" id="KW-0276">Fatty acid metabolism</keyword>
<dbReference type="Gene3D" id="1.10.1040.50">
    <property type="match status" value="1"/>
</dbReference>
<keyword evidence="11" id="KW-0511">Multifunctional enzyme</keyword>